<evidence type="ECO:0000256" key="1">
    <source>
        <dbReference type="SAM" id="MobiDB-lite"/>
    </source>
</evidence>
<name>A0A286P3I7_9GAMM</name>
<feature type="region of interest" description="Disordered" evidence="1">
    <location>
        <begin position="227"/>
        <end position="247"/>
    </location>
</feature>
<sequence>MRKQDVISYNLVSIVLVVSYGCSSLDAASLPAVDDRPALLAEKSQAQHPKPQTTPYVRPFGAKAPWNTPVKGLRRHPQSDILAYRLWHHAARRPGNFNLSFSGYTYPVYMADTAQGYYPVRAPAWSKLNGTKIPWNPNWKPASGSDSQMIILDPKNGREWDLWQASFDGAVVHVSNGNLIPDSYFTKEDGFKPSRGSGIPYLAMLVRPEEIAQGRIEHALSMPSRNTAKTFVPPATKSDGQTTENGIPMGTRFALKVTDAEIEQWVDSLPKQLPAQTRRIARIIAVALRDYGWFITDSAGGAHFQFEDYATARNKWNALGLGEQSIGWKNYPTDLLDGLIAQERIYAIAPEN</sequence>
<protein>
    <recommendedName>
        <fullName evidence="4">Lipoprotein</fullName>
    </recommendedName>
</protein>
<dbReference type="EMBL" id="AP017928">
    <property type="protein sequence ID" value="BBA32209.1"/>
    <property type="molecule type" value="Genomic_DNA"/>
</dbReference>
<dbReference type="AlphaFoldDB" id="A0A286P3I7"/>
<organism evidence="2 3">
    <name type="scientific">Methylocaldum marinum</name>
    <dbReference type="NCBI Taxonomy" id="1432792"/>
    <lineage>
        <taxon>Bacteria</taxon>
        <taxon>Pseudomonadati</taxon>
        <taxon>Pseudomonadota</taxon>
        <taxon>Gammaproteobacteria</taxon>
        <taxon>Methylococcales</taxon>
        <taxon>Methylococcaceae</taxon>
        <taxon>Methylocaldum</taxon>
    </lineage>
</organism>
<evidence type="ECO:0000313" key="2">
    <source>
        <dbReference type="EMBL" id="BBA32209.1"/>
    </source>
</evidence>
<keyword evidence="3" id="KW-1185">Reference proteome</keyword>
<proteinExistence type="predicted"/>
<evidence type="ECO:0000313" key="3">
    <source>
        <dbReference type="Proteomes" id="UP000266313"/>
    </source>
</evidence>
<gene>
    <name evidence="2" type="ORF">sS8_0241</name>
</gene>
<reference evidence="2 3" key="1">
    <citation type="submission" date="2016-12" db="EMBL/GenBank/DDBJ databases">
        <title>Genome sequencing of Methylocaldum marinum.</title>
        <authorList>
            <person name="Takeuchi M."/>
            <person name="Kamagata Y."/>
            <person name="Hiraoka S."/>
            <person name="Oshima K."/>
            <person name="Hattori M."/>
            <person name="Iwasaki W."/>
        </authorList>
    </citation>
    <scope>NUCLEOTIDE SEQUENCE [LARGE SCALE GENOMIC DNA]</scope>
    <source>
        <strain evidence="2 3">S8</strain>
    </source>
</reference>
<accession>A0A286P3I7</accession>
<dbReference type="OrthoDB" id="5560112at2"/>
<dbReference type="RefSeq" id="WP_119628042.1">
    <property type="nucleotide sequence ID" value="NZ_AP017928.1"/>
</dbReference>
<dbReference type="Proteomes" id="UP000266313">
    <property type="component" value="Chromosome"/>
</dbReference>
<dbReference type="KEGG" id="mmai:sS8_0241"/>
<dbReference type="PROSITE" id="PS51257">
    <property type="entry name" value="PROKAR_LIPOPROTEIN"/>
    <property type="match status" value="1"/>
</dbReference>
<evidence type="ECO:0008006" key="4">
    <source>
        <dbReference type="Google" id="ProtNLM"/>
    </source>
</evidence>